<dbReference type="EMBL" id="BK032511">
    <property type="protein sequence ID" value="DAF44455.1"/>
    <property type="molecule type" value="Genomic_DNA"/>
</dbReference>
<feature type="transmembrane region" description="Helical" evidence="1">
    <location>
        <begin position="49"/>
        <end position="71"/>
    </location>
</feature>
<evidence type="ECO:0000313" key="2">
    <source>
        <dbReference type="EMBL" id="DAF44455.1"/>
    </source>
</evidence>
<reference evidence="2" key="1">
    <citation type="journal article" date="2021" name="Proc. Natl. Acad. Sci. U.S.A.">
        <title>A Catalog of Tens of Thousands of Viruses from Human Metagenomes Reveals Hidden Associations with Chronic Diseases.</title>
        <authorList>
            <person name="Tisza M.J."/>
            <person name="Buck C.B."/>
        </authorList>
    </citation>
    <scope>NUCLEOTIDE SEQUENCE</scope>
    <source>
        <strain evidence="2">Ct8Lf7</strain>
    </source>
</reference>
<proteinExistence type="predicted"/>
<feature type="transmembrane region" description="Helical" evidence="1">
    <location>
        <begin position="83"/>
        <end position="101"/>
    </location>
</feature>
<evidence type="ECO:0000256" key="1">
    <source>
        <dbReference type="SAM" id="Phobius"/>
    </source>
</evidence>
<name>A0A8S5S163_9CAUD</name>
<keyword evidence="1" id="KW-1133">Transmembrane helix</keyword>
<keyword evidence="1" id="KW-0812">Transmembrane</keyword>
<sequence>MEEKLGKVVSVNKRLYKILLLVLKIIPFLLSINETVFTILHYYEIECYSLNFFGGFSVLFLLQLYIMSFVFHYCKWHRVPLHYVALVNVLALYDTLVGIPLSDL</sequence>
<protein>
    <submittedName>
        <fullName evidence="2">Uncharacterized protein</fullName>
    </submittedName>
</protein>
<organism evidence="2">
    <name type="scientific">Podoviridae sp. ct8Lf7</name>
    <dbReference type="NCBI Taxonomy" id="2827723"/>
    <lineage>
        <taxon>Viruses</taxon>
        <taxon>Duplodnaviria</taxon>
        <taxon>Heunggongvirae</taxon>
        <taxon>Uroviricota</taxon>
        <taxon>Caudoviricetes</taxon>
    </lineage>
</organism>
<keyword evidence="1" id="KW-0472">Membrane</keyword>
<accession>A0A8S5S163</accession>
<feature type="transmembrane region" description="Helical" evidence="1">
    <location>
        <begin position="21"/>
        <end position="43"/>
    </location>
</feature>